<dbReference type="PROSITE" id="PS50231">
    <property type="entry name" value="RICIN_B_LECTIN"/>
    <property type="match status" value="1"/>
</dbReference>
<dbReference type="CDD" id="cd00161">
    <property type="entry name" value="beta-trefoil_Ricin-like"/>
    <property type="match status" value="1"/>
</dbReference>
<dbReference type="GO" id="GO:0007165">
    <property type="term" value="P:signal transduction"/>
    <property type="evidence" value="ECO:0007669"/>
    <property type="project" value="InterPro"/>
</dbReference>
<gene>
    <name evidence="4" type="ORF">OVN521_LOCUS21212</name>
    <name evidence="3" type="ORF">UXM345_LOCUS14838</name>
    <name evidence="2" type="ORF">XDN619_LOCUS32474</name>
</gene>
<dbReference type="Gene3D" id="2.80.10.50">
    <property type="match status" value="1"/>
</dbReference>
<dbReference type="EMBL" id="CAJOBG010004358">
    <property type="protein sequence ID" value="CAF4107063.1"/>
    <property type="molecule type" value="Genomic_DNA"/>
</dbReference>
<dbReference type="AlphaFoldDB" id="A0A819MC08"/>
<proteinExistence type="predicted"/>
<feature type="domain" description="TIR" evidence="1">
    <location>
        <begin position="75"/>
        <end position="185"/>
    </location>
</feature>
<evidence type="ECO:0000313" key="5">
    <source>
        <dbReference type="Proteomes" id="UP000663842"/>
    </source>
</evidence>
<dbReference type="InterPro" id="IPR000157">
    <property type="entry name" value="TIR_dom"/>
</dbReference>
<organism evidence="3 5">
    <name type="scientific">Rotaria magnacalcarata</name>
    <dbReference type="NCBI Taxonomy" id="392030"/>
    <lineage>
        <taxon>Eukaryota</taxon>
        <taxon>Metazoa</taxon>
        <taxon>Spiralia</taxon>
        <taxon>Gnathifera</taxon>
        <taxon>Rotifera</taxon>
        <taxon>Eurotatoria</taxon>
        <taxon>Bdelloidea</taxon>
        <taxon>Philodinida</taxon>
        <taxon>Philodinidae</taxon>
        <taxon>Rotaria</taxon>
    </lineage>
</organism>
<dbReference type="Pfam" id="PF13676">
    <property type="entry name" value="TIR_2"/>
    <property type="match status" value="1"/>
</dbReference>
<protein>
    <recommendedName>
        <fullName evidence="1">TIR domain-containing protein</fullName>
    </recommendedName>
</protein>
<comment type="caution">
    <text evidence="3">The sequence shown here is derived from an EMBL/GenBank/DDBJ whole genome shotgun (WGS) entry which is preliminary data.</text>
</comment>
<dbReference type="SUPFAM" id="SSF50370">
    <property type="entry name" value="Ricin B-like lectins"/>
    <property type="match status" value="1"/>
</dbReference>
<sequence length="408" mass="46765">MSSFTPMPSVRALDPMDDKIGRKSLTVYTSQSHMKEVAIEVEKKHFNDITDQEAKSGAYLFYFCRRLSMSSAKHIMLSYQWDSQAIVTDVYRRLRAYNIPLWMDTQGGMKGDLSTSMAEGVENAVALCCFLTPKYQDSVACKDELTYAKEQRVCIIPIRLMKDWKPTGWLGFSITGHKWIDFRDIATNMDLRINQLIAEIQMLAGDKLSSIKDIRITHNDVGNKDFDKVDDGSVFHCNEEENKQNEENSNAPTVEEIELGKRIFVANAYYRLTTRWQSDGKSLDIVNDGKNNNQIILAKTGNYSGQHWKITLVEDGYYRLTTQWQGDDKSLDIVNDGKNNNRIILAKSSNCSGQYWRINLLANNYYRITSKWQGYDKSLDVVNDGENNKLILATTGNYSGQYWKITRT</sequence>
<evidence type="ECO:0000313" key="6">
    <source>
        <dbReference type="Proteomes" id="UP000663866"/>
    </source>
</evidence>
<dbReference type="PANTHER" id="PTHR46270:SF2">
    <property type="entry name" value="TIR DOMAIN-CONTAINING PROTEIN"/>
    <property type="match status" value="1"/>
</dbReference>
<dbReference type="InterPro" id="IPR035992">
    <property type="entry name" value="Ricin_B-like_lectins"/>
</dbReference>
<keyword evidence="6" id="KW-1185">Reference proteome</keyword>
<dbReference type="Proteomes" id="UP000663842">
    <property type="component" value="Unassembled WGS sequence"/>
</dbReference>
<dbReference type="InterPro" id="IPR035897">
    <property type="entry name" value="Toll_tir_struct_dom_sf"/>
</dbReference>
<dbReference type="SUPFAM" id="SSF52200">
    <property type="entry name" value="Toll/Interleukin receptor TIR domain"/>
    <property type="match status" value="1"/>
</dbReference>
<dbReference type="Proteomes" id="UP000663866">
    <property type="component" value="Unassembled WGS sequence"/>
</dbReference>
<dbReference type="EMBL" id="CAJOBF010001715">
    <property type="protein sequence ID" value="CAF3977315.1"/>
    <property type="molecule type" value="Genomic_DNA"/>
</dbReference>
<name>A0A819MC08_9BILA</name>
<dbReference type="PANTHER" id="PTHR46270">
    <property type="entry name" value="ARMADILLO-TYPE FOLD-RELATED"/>
    <property type="match status" value="1"/>
</dbReference>
<dbReference type="Gene3D" id="3.40.50.10140">
    <property type="entry name" value="Toll/interleukin-1 receptor homology (TIR) domain"/>
    <property type="match status" value="1"/>
</dbReference>
<dbReference type="EMBL" id="CAJNRG010016233">
    <property type="protein sequence ID" value="CAF2194668.1"/>
    <property type="molecule type" value="Genomic_DNA"/>
</dbReference>
<reference evidence="3" key="1">
    <citation type="submission" date="2021-02" db="EMBL/GenBank/DDBJ databases">
        <authorList>
            <person name="Nowell W R."/>
        </authorList>
    </citation>
    <scope>NUCLEOTIDE SEQUENCE</scope>
</reference>
<evidence type="ECO:0000313" key="2">
    <source>
        <dbReference type="EMBL" id="CAF2194668.1"/>
    </source>
</evidence>
<dbReference type="Proteomes" id="UP000663887">
    <property type="component" value="Unassembled WGS sequence"/>
</dbReference>
<evidence type="ECO:0000313" key="4">
    <source>
        <dbReference type="EMBL" id="CAF4107063.1"/>
    </source>
</evidence>
<accession>A0A819MC08</accession>
<evidence type="ECO:0000259" key="1">
    <source>
        <dbReference type="Pfam" id="PF13676"/>
    </source>
</evidence>
<evidence type="ECO:0000313" key="3">
    <source>
        <dbReference type="EMBL" id="CAF3977315.1"/>
    </source>
</evidence>